<evidence type="ECO:0000256" key="5">
    <source>
        <dbReference type="ARBA" id="ARBA00022475"/>
    </source>
</evidence>
<keyword evidence="13" id="KW-0902">Two-component regulatory system</keyword>
<feature type="domain" description="Histidine kinase" evidence="19">
    <location>
        <begin position="60"/>
        <end position="311"/>
    </location>
</feature>
<evidence type="ECO:0000259" key="19">
    <source>
        <dbReference type="PROSITE" id="PS50109"/>
    </source>
</evidence>
<evidence type="ECO:0000313" key="21">
    <source>
        <dbReference type="EMBL" id="GET40448.1"/>
    </source>
</evidence>
<dbReference type="InterPro" id="IPR003661">
    <property type="entry name" value="HisK_dim/P_dom"/>
</dbReference>
<keyword evidence="9" id="KW-0547">Nucleotide-binding</keyword>
<protein>
    <recommendedName>
        <fullName evidence="15">Circadian input-output histidine kinase CikA</fullName>
        <ecNumber evidence="4">2.7.13.3</ecNumber>
    </recommendedName>
</protein>
<feature type="modified residue" description="4-aspartylphosphate" evidence="16">
    <location>
        <position position="526"/>
    </location>
</feature>
<gene>
    <name evidence="21" type="ORF">MiSe_52570</name>
</gene>
<keyword evidence="5" id="KW-1003">Cell membrane</keyword>
<evidence type="ECO:0000256" key="3">
    <source>
        <dbReference type="ARBA" id="ARBA00006402"/>
    </source>
</evidence>
<feature type="domain" description="Response regulatory" evidence="20">
    <location>
        <begin position="477"/>
        <end position="617"/>
    </location>
</feature>
<keyword evidence="7" id="KW-0808">Transferase</keyword>
<evidence type="ECO:0000256" key="4">
    <source>
        <dbReference type="ARBA" id="ARBA00012438"/>
    </source>
</evidence>
<reference evidence="21" key="1">
    <citation type="submission" date="2019-10" db="EMBL/GenBank/DDBJ databases">
        <title>Draft genome sequece of Microseira wollei NIES-4236.</title>
        <authorList>
            <person name="Yamaguchi H."/>
            <person name="Suzuki S."/>
            <person name="Kawachi M."/>
        </authorList>
    </citation>
    <scope>NUCLEOTIDE SEQUENCE</scope>
    <source>
        <strain evidence="21">NIES-4236</strain>
    </source>
</reference>
<evidence type="ECO:0000256" key="18">
    <source>
        <dbReference type="SAM" id="MobiDB-lite"/>
    </source>
</evidence>
<dbReference type="InterPro" id="IPR036890">
    <property type="entry name" value="HATPase_C_sf"/>
</dbReference>
<organism evidence="21 22">
    <name type="scientific">Microseira wollei NIES-4236</name>
    <dbReference type="NCBI Taxonomy" id="2530354"/>
    <lineage>
        <taxon>Bacteria</taxon>
        <taxon>Bacillati</taxon>
        <taxon>Cyanobacteriota</taxon>
        <taxon>Cyanophyceae</taxon>
        <taxon>Oscillatoriophycideae</taxon>
        <taxon>Aerosakkonematales</taxon>
        <taxon>Aerosakkonemataceae</taxon>
        <taxon>Microseira</taxon>
    </lineage>
</organism>
<comment type="catalytic activity">
    <reaction evidence="1">
        <text>ATP + protein L-histidine = ADP + protein N-phospho-L-histidine.</text>
        <dbReference type="EC" id="2.7.13.3"/>
    </reaction>
</comment>
<evidence type="ECO:0000256" key="13">
    <source>
        <dbReference type="ARBA" id="ARBA00023012"/>
    </source>
</evidence>
<dbReference type="FunFam" id="1.10.287.130:FF:000003">
    <property type="entry name" value="Histidine kinase"/>
    <property type="match status" value="1"/>
</dbReference>
<keyword evidence="8" id="KW-0812">Transmembrane</keyword>
<dbReference type="PANTHER" id="PTHR45339">
    <property type="entry name" value="HYBRID SIGNAL TRANSDUCTION HISTIDINE KINASE J"/>
    <property type="match status" value="1"/>
</dbReference>
<keyword evidence="10" id="KW-0418">Kinase</keyword>
<dbReference type="CDD" id="cd00082">
    <property type="entry name" value="HisKA"/>
    <property type="match status" value="1"/>
</dbReference>
<feature type="region of interest" description="Disordered" evidence="18">
    <location>
        <begin position="680"/>
        <end position="724"/>
    </location>
</feature>
<feature type="compositionally biased region" description="Polar residues" evidence="18">
    <location>
        <begin position="688"/>
        <end position="698"/>
    </location>
</feature>
<sequence length="782" mass="86264">MYLIRLQSAIIAIQDVTELTQRIQSYQEELKQRQLVEARLKRAKVAAESANRAKSEFLAMMIPEIRTPMNGVIGMTELLLDTQLTPNQRNFINTIRTSGDSLLAIINDILDFSKIEASKLDLESEPFNLRICVEEALDLVATKAIEKNLELAYQFFAPNTPNFIFGYITRMRQILVNLIGNAVKFTSSGEVVVSVSAKKLSTGSEDPATRVQSEQENSQSPITNSPLPITNSQYEIQFTVKDTGIGIPPERINLLFKPFTQVDSSTTGKFGGTGLGLAISKRLCELMGGTMWVESEVGKGSKFSFTIIAPLAPKSEDTLDLNLPQPELAGLQVLVVDDNATNRKILTLMAKSWGMVVRAAKSGAQALKLLNQGYEFDLAILDYHMPEMDGIALAQEIHALPKTKNLPLLILSSGGKPSRKEIPHQADFVAFIYKPIKQAQLHEVLVRIAGKECTNTKPCIEKPSQFDPGLGEKLPLKILLVDDVEVNQTVAVEMLKRLGYSADVASSGVEALDALLQREYYVIFMDMQMPQMDGLETTRRIRQQFSPDRKLPPWQGGPEGDQKEGIPNPKSHRPWIIAMTANAMQGDREACLDAGMNDYISKPVRVQVLTQALSRYEQFLSKLPPVELETRTSQMEQLEEEKTSFVAPPQTTALQAVSLASHPLPQTTKSNLLLLRSAPELLPPSLDPPQSKTEQNNADLKRVNSTKEASASPEGNAPIPQSHPAVARQAFEQLKNLISRAGELVATIEAEYNRITGTEEVEALEQGSKRAGENINSNSPLS</sequence>
<dbReference type="Pfam" id="PF00072">
    <property type="entry name" value="Response_reg"/>
    <property type="match status" value="2"/>
</dbReference>
<dbReference type="SMART" id="SM00388">
    <property type="entry name" value="HisKA"/>
    <property type="match status" value="1"/>
</dbReference>
<keyword evidence="14" id="KW-0472">Membrane</keyword>
<keyword evidence="22" id="KW-1185">Reference proteome</keyword>
<dbReference type="PROSITE" id="PS50109">
    <property type="entry name" value="HIS_KIN"/>
    <property type="match status" value="1"/>
</dbReference>
<dbReference type="FunFam" id="3.30.565.10:FF:000010">
    <property type="entry name" value="Sensor histidine kinase RcsC"/>
    <property type="match status" value="1"/>
</dbReference>
<dbReference type="PROSITE" id="PS50110">
    <property type="entry name" value="RESPONSE_REGULATORY"/>
    <property type="match status" value="2"/>
</dbReference>
<dbReference type="PANTHER" id="PTHR45339:SF1">
    <property type="entry name" value="HYBRID SIGNAL TRANSDUCTION HISTIDINE KINASE J"/>
    <property type="match status" value="1"/>
</dbReference>
<evidence type="ECO:0000256" key="17">
    <source>
        <dbReference type="SAM" id="Coils"/>
    </source>
</evidence>
<feature type="region of interest" description="Disordered" evidence="18">
    <location>
        <begin position="203"/>
        <end position="226"/>
    </location>
</feature>
<evidence type="ECO:0000256" key="8">
    <source>
        <dbReference type="ARBA" id="ARBA00022692"/>
    </source>
</evidence>
<feature type="region of interest" description="Disordered" evidence="18">
    <location>
        <begin position="545"/>
        <end position="571"/>
    </location>
</feature>
<evidence type="ECO:0000256" key="16">
    <source>
        <dbReference type="PROSITE-ProRule" id="PRU00169"/>
    </source>
</evidence>
<evidence type="ECO:0000256" key="14">
    <source>
        <dbReference type="ARBA" id="ARBA00023136"/>
    </source>
</evidence>
<dbReference type="CDD" id="cd16922">
    <property type="entry name" value="HATPase_EvgS-ArcB-TorS-like"/>
    <property type="match status" value="1"/>
</dbReference>
<comment type="subcellular location">
    <subcellularLocation>
        <location evidence="2">Cell membrane</location>
        <topology evidence="2">Multi-pass membrane protein</topology>
    </subcellularLocation>
</comment>
<dbReference type="EMBL" id="BLAY01000091">
    <property type="protein sequence ID" value="GET40448.1"/>
    <property type="molecule type" value="Genomic_DNA"/>
</dbReference>
<dbReference type="Pfam" id="PF02518">
    <property type="entry name" value="HATPase_c"/>
    <property type="match status" value="1"/>
</dbReference>
<dbReference type="Gene3D" id="1.10.287.130">
    <property type="match status" value="1"/>
</dbReference>
<feature type="domain" description="Response regulatory" evidence="20">
    <location>
        <begin position="332"/>
        <end position="449"/>
    </location>
</feature>
<keyword evidence="6 16" id="KW-0597">Phosphoprotein</keyword>
<dbReference type="Gene3D" id="3.30.565.10">
    <property type="entry name" value="Histidine kinase-like ATPase, C-terminal domain"/>
    <property type="match status" value="1"/>
</dbReference>
<evidence type="ECO:0000256" key="6">
    <source>
        <dbReference type="ARBA" id="ARBA00022553"/>
    </source>
</evidence>
<comment type="caution">
    <text evidence="21">The sequence shown here is derived from an EMBL/GenBank/DDBJ whole genome shotgun (WGS) entry which is preliminary data.</text>
</comment>
<dbReference type="SUPFAM" id="SSF55874">
    <property type="entry name" value="ATPase domain of HSP90 chaperone/DNA topoisomerase II/histidine kinase"/>
    <property type="match status" value="1"/>
</dbReference>
<dbReference type="InterPro" id="IPR001789">
    <property type="entry name" value="Sig_transdc_resp-reg_receiver"/>
</dbReference>
<dbReference type="Pfam" id="PF00512">
    <property type="entry name" value="HisKA"/>
    <property type="match status" value="1"/>
</dbReference>
<evidence type="ECO:0000259" key="20">
    <source>
        <dbReference type="PROSITE" id="PS50110"/>
    </source>
</evidence>
<feature type="modified residue" description="4-aspartylphosphate" evidence="16">
    <location>
        <position position="382"/>
    </location>
</feature>
<dbReference type="GO" id="GO:0000155">
    <property type="term" value="F:phosphorelay sensor kinase activity"/>
    <property type="evidence" value="ECO:0007669"/>
    <property type="project" value="InterPro"/>
</dbReference>
<evidence type="ECO:0000256" key="9">
    <source>
        <dbReference type="ARBA" id="ARBA00022741"/>
    </source>
</evidence>
<dbReference type="SMART" id="SM00387">
    <property type="entry name" value="HATPase_c"/>
    <property type="match status" value="1"/>
</dbReference>
<dbReference type="EC" id="2.7.13.3" evidence="4"/>
<dbReference type="RefSeq" id="WP_226586285.1">
    <property type="nucleotide sequence ID" value="NZ_BLAY01000091.1"/>
</dbReference>
<keyword evidence="17" id="KW-0175">Coiled coil</keyword>
<evidence type="ECO:0000313" key="22">
    <source>
        <dbReference type="Proteomes" id="UP001050975"/>
    </source>
</evidence>
<evidence type="ECO:0000256" key="7">
    <source>
        <dbReference type="ARBA" id="ARBA00022679"/>
    </source>
</evidence>
<feature type="region of interest" description="Disordered" evidence="18">
    <location>
        <begin position="763"/>
        <end position="782"/>
    </location>
</feature>
<evidence type="ECO:0000256" key="10">
    <source>
        <dbReference type="ARBA" id="ARBA00022777"/>
    </source>
</evidence>
<dbReference type="InterPro" id="IPR004358">
    <property type="entry name" value="Sig_transdc_His_kin-like_C"/>
</dbReference>
<accession>A0AAV3XD45</accession>
<dbReference type="InterPro" id="IPR036097">
    <property type="entry name" value="HisK_dim/P_sf"/>
</dbReference>
<proteinExistence type="inferred from homology"/>
<evidence type="ECO:0000256" key="15">
    <source>
        <dbReference type="ARBA" id="ARBA00074306"/>
    </source>
</evidence>
<dbReference type="SMART" id="SM00448">
    <property type="entry name" value="REC"/>
    <property type="match status" value="2"/>
</dbReference>
<dbReference type="GO" id="GO:0005886">
    <property type="term" value="C:plasma membrane"/>
    <property type="evidence" value="ECO:0007669"/>
    <property type="project" value="UniProtKB-SubCell"/>
</dbReference>
<dbReference type="CDD" id="cd17546">
    <property type="entry name" value="REC_hyHK_CKI1_RcsC-like"/>
    <property type="match status" value="2"/>
</dbReference>
<dbReference type="Proteomes" id="UP001050975">
    <property type="component" value="Unassembled WGS sequence"/>
</dbReference>
<dbReference type="AlphaFoldDB" id="A0AAV3XD45"/>
<evidence type="ECO:0000256" key="12">
    <source>
        <dbReference type="ARBA" id="ARBA00022989"/>
    </source>
</evidence>
<dbReference type="GO" id="GO:0005524">
    <property type="term" value="F:ATP binding"/>
    <property type="evidence" value="ECO:0007669"/>
    <property type="project" value="UniProtKB-KW"/>
</dbReference>
<dbReference type="SUPFAM" id="SSF47384">
    <property type="entry name" value="Homodimeric domain of signal transducing histidine kinase"/>
    <property type="match status" value="1"/>
</dbReference>
<keyword evidence="11" id="KW-0067">ATP-binding</keyword>
<dbReference type="Gene3D" id="3.40.50.2300">
    <property type="match status" value="2"/>
</dbReference>
<dbReference type="InterPro" id="IPR005467">
    <property type="entry name" value="His_kinase_dom"/>
</dbReference>
<evidence type="ECO:0000256" key="2">
    <source>
        <dbReference type="ARBA" id="ARBA00004651"/>
    </source>
</evidence>
<evidence type="ECO:0000256" key="11">
    <source>
        <dbReference type="ARBA" id="ARBA00022840"/>
    </source>
</evidence>
<dbReference type="InterPro" id="IPR011006">
    <property type="entry name" value="CheY-like_superfamily"/>
</dbReference>
<evidence type="ECO:0000256" key="1">
    <source>
        <dbReference type="ARBA" id="ARBA00000085"/>
    </source>
</evidence>
<name>A0AAV3XD45_9CYAN</name>
<feature type="coiled-coil region" evidence="17">
    <location>
        <begin position="16"/>
        <end position="53"/>
    </location>
</feature>
<dbReference type="PRINTS" id="PR00344">
    <property type="entry name" value="BCTRLSENSOR"/>
</dbReference>
<comment type="similarity">
    <text evidence="3">In the N-terminal section; belongs to the phytochrome family.</text>
</comment>
<dbReference type="SUPFAM" id="SSF52172">
    <property type="entry name" value="CheY-like"/>
    <property type="match status" value="2"/>
</dbReference>
<dbReference type="InterPro" id="IPR003594">
    <property type="entry name" value="HATPase_dom"/>
</dbReference>
<keyword evidence="12" id="KW-1133">Transmembrane helix</keyword>